<evidence type="ECO:0000256" key="3">
    <source>
        <dbReference type="ARBA" id="ARBA00022692"/>
    </source>
</evidence>
<dbReference type="PANTHER" id="PTHR30485:SF2">
    <property type="entry name" value="BLL0597 PROTEIN"/>
    <property type="match status" value="1"/>
</dbReference>
<evidence type="ECO:0000256" key="6">
    <source>
        <dbReference type="SAM" id="Phobius"/>
    </source>
</evidence>
<sequence length="172" mass="19584">MPSRRVDTFRWDPLVRVVHWGIVFCCAANLWFDEAGEALHEQLGYLVMVLIGVRLLWGVTFAGQYARLGTLWPTLSELRQQREALRDRQPPAPGHHGSGKLAVWALWLTVLATAFTGWLQNTEAGFGWGADEWHEGCVWLLQGLIALHLAALLFTSWRQRSNLVRRMLPGRD</sequence>
<evidence type="ECO:0000256" key="2">
    <source>
        <dbReference type="ARBA" id="ARBA00022475"/>
    </source>
</evidence>
<dbReference type="EMBL" id="CP040449">
    <property type="protein sequence ID" value="QFI53401.1"/>
    <property type="molecule type" value="Genomic_DNA"/>
</dbReference>
<reference evidence="8 9" key="1">
    <citation type="submission" date="2019-05" db="EMBL/GenBank/DDBJ databases">
        <title>OXA-830, a novel chromosomally encoded expanded-spectrum class D beta-lactamase in Aeromonas simiae.</title>
        <authorList>
            <person name="Zhou W."/>
            <person name="Chen Q."/>
        </authorList>
    </citation>
    <scope>NUCLEOTIDE SEQUENCE [LARGE SCALE GENOMIC DNA]</scope>
    <source>
        <strain evidence="8 9">A6</strain>
    </source>
</reference>
<name>A0A5J6WTA9_9GAMM</name>
<keyword evidence="5 6" id="KW-0472">Membrane</keyword>
<dbReference type="GO" id="GO:0020037">
    <property type="term" value="F:heme binding"/>
    <property type="evidence" value="ECO:0007669"/>
    <property type="project" value="TreeGrafter"/>
</dbReference>
<evidence type="ECO:0000256" key="5">
    <source>
        <dbReference type="ARBA" id="ARBA00023136"/>
    </source>
</evidence>
<keyword evidence="3 6" id="KW-0812">Transmembrane</keyword>
<evidence type="ECO:0000256" key="1">
    <source>
        <dbReference type="ARBA" id="ARBA00004651"/>
    </source>
</evidence>
<dbReference type="AlphaFoldDB" id="A0A5J6WTA9"/>
<dbReference type="Gene3D" id="1.20.950.20">
    <property type="entry name" value="Transmembrane di-heme cytochromes, Chain C"/>
    <property type="match status" value="1"/>
</dbReference>
<feature type="transmembrane region" description="Helical" evidence="6">
    <location>
        <begin position="139"/>
        <end position="157"/>
    </location>
</feature>
<comment type="subcellular location">
    <subcellularLocation>
        <location evidence="1">Cell membrane</location>
        <topology evidence="1">Multi-pass membrane protein</topology>
    </subcellularLocation>
</comment>
<evidence type="ECO:0000313" key="9">
    <source>
        <dbReference type="Proteomes" id="UP000594034"/>
    </source>
</evidence>
<accession>A0A5J6WTA9</accession>
<dbReference type="InterPro" id="IPR051542">
    <property type="entry name" value="Hydrogenase_cytochrome"/>
</dbReference>
<keyword evidence="9" id="KW-1185">Reference proteome</keyword>
<dbReference type="SUPFAM" id="SSF81342">
    <property type="entry name" value="Transmembrane di-heme cytochromes"/>
    <property type="match status" value="1"/>
</dbReference>
<dbReference type="GO" id="GO:0009055">
    <property type="term" value="F:electron transfer activity"/>
    <property type="evidence" value="ECO:0007669"/>
    <property type="project" value="InterPro"/>
</dbReference>
<dbReference type="Proteomes" id="UP000594034">
    <property type="component" value="Chromosome"/>
</dbReference>
<dbReference type="RefSeq" id="WP_193003019.1">
    <property type="nucleotide sequence ID" value="NZ_CP040449.1"/>
</dbReference>
<evidence type="ECO:0000256" key="4">
    <source>
        <dbReference type="ARBA" id="ARBA00022989"/>
    </source>
</evidence>
<proteinExistence type="predicted"/>
<dbReference type="KEGG" id="asim:FE240_00905"/>
<dbReference type="GO" id="GO:0005886">
    <property type="term" value="C:plasma membrane"/>
    <property type="evidence" value="ECO:0007669"/>
    <property type="project" value="UniProtKB-SubCell"/>
</dbReference>
<dbReference type="InterPro" id="IPR016174">
    <property type="entry name" value="Di-haem_cyt_TM"/>
</dbReference>
<protein>
    <submittedName>
        <fullName evidence="8">Cytochrome B</fullName>
    </submittedName>
</protein>
<dbReference type="InterPro" id="IPR011577">
    <property type="entry name" value="Cyt_b561_bac/Ni-Hgenase"/>
</dbReference>
<feature type="transmembrane region" description="Helical" evidence="6">
    <location>
        <begin position="101"/>
        <end position="119"/>
    </location>
</feature>
<feature type="transmembrane region" description="Helical" evidence="6">
    <location>
        <begin position="14"/>
        <end position="32"/>
    </location>
</feature>
<feature type="transmembrane region" description="Helical" evidence="6">
    <location>
        <begin position="44"/>
        <end position="63"/>
    </location>
</feature>
<evidence type="ECO:0000313" key="8">
    <source>
        <dbReference type="EMBL" id="QFI53401.1"/>
    </source>
</evidence>
<gene>
    <name evidence="8" type="ORF">FE240_00905</name>
</gene>
<keyword evidence="2" id="KW-1003">Cell membrane</keyword>
<organism evidence="8 9">
    <name type="scientific">Aeromonas simiae</name>
    <dbReference type="NCBI Taxonomy" id="218936"/>
    <lineage>
        <taxon>Bacteria</taxon>
        <taxon>Pseudomonadati</taxon>
        <taxon>Pseudomonadota</taxon>
        <taxon>Gammaproteobacteria</taxon>
        <taxon>Aeromonadales</taxon>
        <taxon>Aeromonadaceae</taxon>
        <taxon>Aeromonas</taxon>
    </lineage>
</organism>
<dbReference type="PANTHER" id="PTHR30485">
    <property type="entry name" value="NI/FE-HYDROGENASE 1 B-TYPE CYTOCHROME SUBUNIT"/>
    <property type="match status" value="1"/>
</dbReference>
<keyword evidence="4 6" id="KW-1133">Transmembrane helix</keyword>
<evidence type="ECO:0000259" key="7">
    <source>
        <dbReference type="Pfam" id="PF01292"/>
    </source>
</evidence>
<dbReference type="Pfam" id="PF01292">
    <property type="entry name" value="Ni_hydr_CYTB"/>
    <property type="match status" value="1"/>
</dbReference>
<feature type="domain" description="Cytochrome b561 bacterial/Ni-hydrogenase" evidence="7">
    <location>
        <begin position="10"/>
        <end position="170"/>
    </location>
</feature>
<dbReference type="GO" id="GO:0022904">
    <property type="term" value="P:respiratory electron transport chain"/>
    <property type="evidence" value="ECO:0007669"/>
    <property type="project" value="InterPro"/>
</dbReference>